<comment type="caution">
    <text evidence="1">The sequence shown here is derived from an EMBL/GenBank/DDBJ whole genome shotgun (WGS) entry which is preliminary data.</text>
</comment>
<keyword evidence="2" id="KW-1185">Reference proteome</keyword>
<gene>
    <name evidence="1" type="ORF">AXG93_1130s1510</name>
</gene>
<sequence>MGLATMAAAKVGFGCSVPSPEASLEIRRRGLGTVLFALAEYAEYARRMGKGEGGRGRLAYSYGHGAGGLVIVAIDFLLDGVGYCQGLHVGSPQATVCGTREGRWDGIENDTLDGGLSRGSVRFMDKAQQCVPQAEQSQGWKEEAKDRVGEERRVTTRALRLAQTAGLDGDGD</sequence>
<organism evidence="1 2">
    <name type="scientific">Marchantia polymorpha subsp. ruderalis</name>
    <dbReference type="NCBI Taxonomy" id="1480154"/>
    <lineage>
        <taxon>Eukaryota</taxon>
        <taxon>Viridiplantae</taxon>
        <taxon>Streptophyta</taxon>
        <taxon>Embryophyta</taxon>
        <taxon>Marchantiophyta</taxon>
        <taxon>Marchantiopsida</taxon>
        <taxon>Marchantiidae</taxon>
        <taxon>Marchantiales</taxon>
        <taxon>Marchantiaceae</taxon>
        <taxon>Marchantia</taxon>
    </lineage>
</organism>
<reference evidence="1" key="1">
    <citation type="submission" date="2016-03" db="EMBL/GenBank/DDBJ databases">
        <title>Mechanisms controlling the formation of the plant cell surface in tip-growing cells are functionally conserved among land plants.</title>
        <authorList>
            <person name="Honkanen S."/>
            <person name="Jones V.A."/>
            <person name="Morieri G."/>
            <person name="Champion C."/>
            <person name="Hetherington A.J."/>
            <person name="Kelly S."/>
            <person name="Saint-Marcoux D."/>
            <person name="Proust H."/>
            <person name="Prescott H."/>
            <person name="Dolan L."/>
        </authorList>
    </citation>
    <scope>NUCLEOTIDE SEQUENCE [LARGE SCALE GENOMIC DNA]</scope>
    <source>
        <tissue evidence="1">Whole gametophyte</tissue>
    </source>
</reference>
<name>A0A176VG22_MARPO</name>
<evidence type="ECO:0000313" key="1">
    <source>
        <dbReference type="EMBL" id="OAE19898.1"/>
    </source>
</evidence>
<proteinExistence type="predicted"/>
<dbReference type="AlphaFoldDB" id="A0A176VG22"/>
<dbReference type="EMBL" id="LVLJ01003744">
    <property type="protein sequence ID" value="OAE19898.1"/>
    <property type="molecule type" value="Genomic_DNA"/>
</dbReference>
<evidence type="ECO:0000313" key="2">
    <source>
        <dbReference type="Proteomes" id="UP000077202"/>
    </source>
</evidence>
<accession>A0A176VG22</accession>
<protein>
    <submittedName>
        <fullName evidence="1">Uncharacterized protein</fullName>
    </submittedName>
</protein>
<dbReference type="Proteomes" id="UP000077202">
    <property type="component" value="Unassembled WGS sequence"/>
</dbReference>